<evidence type="ECO:0000256" key="1">
    <source>
        <dbReference type="ARBA" id="ARBA00004651"/>
    </source>
</evidence>
<evidence type="ECO:0000256" key="5">
    <source>
        <dbReference type="ARBA" id="ARBA00022989"/>
    </source>
</evidence>
<evidence type="ECO:0000256" key="3">
    <source>
        <dbReference type="ARBA" id="ARBA00022475"/>
    </source>
</evidence>
<keyword evidence="5 7" id="KW-1133">Transmembrane helix</keyword>
<gene>
    <name evidence="8" type="ORF">E4633_06395</name>
</gene>
<evidence type="ECO:0008006" key="10">
    <source>
        <dbReference type="Google" id="ProtNLM"/>
    </source>
</evidence>
<dbReference type="Proteomes" id="UP000306416">
    <property type="component" value="Unassembled WGS sequence"/>
</dbReference>
<dbReference type="PANTHER" id="PTHR34856">
    <property type="entry name" value="PROTEIN NRFD"/>
    <property type="match status" value="1"/>
</dbReference>
<comment type="caution">
    <text evidence="8">The sequence shown here is derived from an EMBL/GenBank/DDBJ whole genome shotgun (WGS) entry which is preliminary data.</text>
</comment>
<feature type="transmembrane region" description="Helical" evidence="7">
    <location>
        <begin position="47"/>
        <end position="68"/>
    </location>
</feature>
<evidence type="ECO:0000256" key="6">
    <source>
        <dbReference type="ARBA" id="ARBA00023136"/>
    </source>
</evidence>
<evidence type="ECO:0000256" key="4">
    <source>
        <dbReference type="ARBA" id="ARBA00022692"/>
    </source>
</evidence>
<reference evidence="8 9" key="1">
    <citation type="submission" date="2019-04" db="EMBL/GenBank/DDBJ databases">
        <title>Geobacter oryzae sp. nov., ferric-reducing bacteria isolated from paddy soil.</title>
        <authorList>
            <person name="Xu Z."/>
            <person name="Masuda Y."/>
            <person name="Itoh H."/>
            <person name="Senoo K."/>
        </authorList>
    </citation>
    <scope>NUCLEOTIDE SEQUENCE [LARGE SCALE GENOMIC DNA]</scope>
    <source>
        <strain evidence="8 9">Red111</strain>
    </source>
</reference>
<dbReference type="Gene3D" id="1.20.1630.10">
    <property type="entry name" value="Formate dehydrogenase/DMSO reductase domain"/>
    <property type="match status" value="1"/>
</dbReference>
<feature type="transmembrane region" description="Helical" evidence="7">
    <location>
        <begin position="98"/>
        <end position="119"/>
    </location>
</feature>
<keyword evidence="4 7" id="KW-0812">Transmembrane</keyword>
<dbReference type="GO" id="GO:0005886">
    <property type="term" value="C:plasma membrane"/>
    <property type="evidence" value="ECO:0007669"/>
    <property type="project" value="UniProtKB-SubCell"/>
</dbReference>
<evidence type="ECO:0000313" key="9">
    <source>
        <dbReference type="Proteomes" id="UP000306416"/>
    </source>
</evidence>
<comment type="subcellular location">
    <subcellularLocation>
        <location evidence="1">Cell membrane</location>
        <topology evidence="1">Multi-pass membrane protein</topology>
    </subcellularLocation>
</comment>
<accession>A0A4S1CMN8</accession>
<keyword evidence="3" id="KW-1003">Cell membrane</keyword>
<dbReference type="EMBL" id="SRSC01000001">
    <property type="protein sequence ID" value="TGU75081.1"/>
    <property type="molecule type" value="Genomic_DNA"/>
</dbReference>
<organism evidence="8 9">
    <name type="scientific">Geomonas terrae</name>
    <dbReference type="NCBI Taxonomy" id="2562681"/>
    <lineage>
        <taxon>Bacteria</taxon>
        <taxon>Pseudomonadati</taxon>
        <taxon>Thermodesulfobacteriota</taxon>
        <taxon>Desulfuromonadia</taxon>
        <taxon>Geobacterales</taxon>
        <taxon>Geobacteraceae</taxon>
        <taxon>Geomonas</taxon>
    </lineage>
</organism>
<dbReference type="AlphaFoldDB" id="A0A4S1CMN8"/>
<keyword evidence="9" id="KW-1185">Reference proteome</keyword>
<dbReference type="InterPro" id="IPR052049">
    <property type="entry name" value="Electron_transfer_protein"/>
</dbReference>
<feature type="transmembrane region" description="Helical" evidence="7">
    <location>
        <begin position="242"/>
        <end position="262"/>
    </location>
</feature>
<feature type="transmembrane region" description="Helical" evidence="7">
    <location>
        <begin position="174"/>
        <end position="197"/>
    </location>
</feature>
<evidence type="ECO:0000313" key="8">
    <source>
        <dbReference type="EMBL" id="TGU75081.1"/>
    </source>
</evidence>
<evidence type="ECO:0000256" key="2">
    <source>
        <dbReference type="ARBA" id="ARBA00008929"/>
    </source>
</evidence>
<protein>
    <recommendedName>
        <fullName evidence="10">Polysulfide reductase</fullName>
    </recommendedName>
</protein>
<sequence length="300" mass="33128">MSPEIIQPPEWAWYYIAVYFFVAGTSAGAYFIGAMEELFGSGGEREVSRAACYIAFPLLVLVPIPLIADLGRPERFWHLFIYNQGGYPYLNLVSPMSVGSWVLLIFSACALLSFLDNLVADRVISFPLFSRYYNRIPRRLYAVLGSLAGFFIAGYTGVLLNVTARPFWAATSPLMGALFIVSGASTGAAAISLYLIWRRRNSGGEVERLEAFDRVVMVSELVLIALLLVLAGRTALPLMTLPFVAMFWLGTVALGIVVPLWFKYRSRRHPFGDAPVLAHYLCILAGGLLLRISLLQAGQL</sequence>
<feature type="transmembrane region" description="Helical" evidence="7">
    <location>
        <begin position="12"/>
        <end position="35"/>
    </location>
</feature>
<feature type="transmembrane region" description="Helical" evidence="7">
    <location>
        <begin position="274"/>
        <end position="294"/>
    </location>
</feature>
<dbReference type="Pfam" id="PF03916">
    <property type="entry name" value="NrfD"/>
    <property type="match status" value="1"/>
</dbReference>
<feature type="transmembrane region" description="Helical" evidence="7">
    <location>
        <begin position="140"/>
        <end position="162"/>
    </location>
</feature>
<keyword evidence="6 7" id="KW-0472">Membrane</keyword>
<dbReference type="PANTHER" id="PTHR34856:SF2">
    <property type="entry name" value="PROTEIN NRFD"/>
    <property type="match status" value="1"/>
</dbReference>
<feature type="transmembrane region" description="Helical" evidence="7">
    <location>
        <begin position="218"/>
        <end position="236"/>
    </location>
</feature>
<comment type="similarity">
    <text evidence="2">Belongs to the NrfD family.</text>
</comment>
<dbReference type="RefSeq" id="WP_135869391.1">
    <property type="nucleotide sequence ID" value="NZ_SRSC01000001.1"/>
</dbReference>
<name>A0A4S1CMN8_9BACT</name>
<dbReference type="InterPro" id="IPR005614">
    <property type="entry name" value="NrfD-like"/>
</dbReference>
<evidence type="ECO:0000256" key="7">
    <source>
        <dbReference type="SAM" id="Phobius"/>
    </source>
</evidence>
<proteinExistence type="inferred from homology"/>